<evidence type="ECO:0000313" key="2">
    <source>
        <dbReference type="EMBL" id="AUG52120.1"/>
    </source>
</evidence>
<dbReference type="Proteomes" id="UP000233458">
    <property type="component" value="Chromosome"/>
</dbReference>
<dbReference type="RefSeq" id="WP_101284077.1">
    <property type="nucleotide sequence ID" value="NZ_CP024199.1"/>
</dbReference>
<reference evidence="2 3" key="1">
    <citation type="submission" date="2017-10" db="EMBL/GenBank/DDBJ databases">
        <title>Biodiversity and function of Thalassospira species in the particle-attached aromatic-hydrocarbon-degrading consortia from the surface seawater of the China South Sea.</title>
        <authorList>
            <person name="Dong C."/>
            <person name="Liu R."/>
            <person name="Shao Z."/>
        </authorList>
    </citation>
    <scope>NUCLEOTIDE SEQUENCE [LARGE SCALE GENOMIC DNA]</scope>
    <source>
        <strain evidence="2 3">CSC3H3</strain>
    </source>
</reference>
<evidence type="ECO:0000313" key="3">
    <source>
        <dbReference type="Proteomes" id="UP000233458"/>
    </source>
</evidence>
<sequence length="149" mass="15868">MGGFSNWAPVIAGAVQTGAEIANNREQTRRTASQIDAQRDSQQQALAAEKAADDERRARQLRAQQASLRARQGASGLAAGAAGSAGAVLSGAAQSLLDVQDAANGAYARQSSSIDQNAQYRRQSLLDTSRYNTLSQISSWFARRDNWGN</sequence>
<gene>
    <name evidence="2" type="ORF">CSC3H3_04805</name>
</gene>
<organism evidence="2 3">
    <name type="scientific">Thalassospira marina</name>
    <dbReference type="NCBI Taxonomy" id="2048283"/>
    <lineage>
        <taxon>Bacteria</taxon>
        <taxon>Pseudomonadati</taxon>
        <taxon>Pseudomonadota</taxon>
        <taxon>Alphaproteobacteria</taxon>
        <taxon>Rhodospirillales</taxon>
        <taxon>Thalassospiraceae</taxon>
        <taxon>Thalassospira</taxon>
    </lineage>
</organism>
<protein>
    <submittedName>
        <fullName evidence="2">Uncharacterized protein</fullName>
    </submittedName>
</protein>
<feature type="region of interest" description="Disordered" evidence="1">
    <location>
        <begin position="22"/>
        <end position="66"/>
    </location>
</feature>
<name>A0ABN5FL07_9PROT</name>
<proteinExistence type="predicted"/>
<keyword evidence="3" id="KW-1185">Reference proteome</keyword>
<dbReference type="EMBL" id="CP024199">
    <property type="protein sequence ID" value="AUG52120.1"/>
    <property type="molecule type" value="Genomic_DNA"/>
</dbReference>
<accession>A0ABN5FL07</accession>
<evidence type="ECO:0000256" key="1">
    <source>
        <dbReference type="SAM" id="MobiDB-lite"/>
    </source>
</evidence>